<dbReference type="InterPro" id="IPR045163">
    <property type="entry name" value="Focadhesin/RST1"/>
</dbReference>
<name>V7D0F2_PHAVU</name>
<dbReference type="EMBL" id="KI549115">
    <property type="protein sequence ID" value="ESW35844.1"/>
    <property type="molecule type" value="Genomic_DNA"/>
</dbReference>
<reference evidence="1" key="1">
    <citation type="submission" date="2013-04" db="EMBL/GenBank/DDBJ databases">
        <authorList>
            <person name="Schmutz J."/>
            <person name="McClean P."/>
            <person name="Shu S."/>
            <person name="Cregan P."/>
            <person name="Rokhsar D."/>
            <person name="Jackson S."/>
        </authorList>
    </citation>
    <scope>NUCLEOTIDE SEQUENCE</scope>
</reference>
<dbReference type="OrthoDB" id="6125419at2759"/>
<sequence>MPFMIVDQQMVVNDLPVTLVSLLADQNWNVVAETVTSHLFSSTERIYNWAAQIADGSYIPGSQPIDESENQMAVFLLKVMHHTCVLLKNYLPLDKQLRLSSMVIARDGNYSPQNTRL</sequence>
<dbReference type="Gramene" id="ESW35844">
    <property type="protein sequence ID" value="ESW35844"/>
    <property type="gene ID" value="PHAVU_L011300g"/>
</dbReference>
<dbReference type="PANTHER" id="PTHR16212:SF4">
    <property type="entry name" value="FOCADHESIN"/>
    <property type="match status" value="1"/>
</dbReference>
<organism evidence="1">
    <name type="scientific">Phaseolus vulgaris</name>
    <name type="common">Kidney bean</name>
    <name type="synonym">French bean</name>
    <dbReference type="NCBI Taxonomy" id="3885"/>
    <lineage>
        <taxon>Eukaryota</taxon>
        <taxon>Viridiplantae</taxon>
        <taxon>Streptophyta</taxon>
        <taxon>Embryophyta</taxon>
        <taxon>Tracheophyta</taxon>
        <taxon>Spermatophyta</taxon>
        <taxon>Magnoliopsida</taxon>
        <taxon>eudicotyledons</taxon>
        <taxon>Gunneridae</taxon>
        <taxon>Pentapetalae</taxon>
        <taxon>rosids</taxon>
        <taxon>fabids</taxon>
        <taxon>Fabales</taxon>
        <taxon>Fabaceae</taxon>
        <taxon>Papilionoideae</taxon>
        <taxon>50 kb inversion clade</taxon>
        <taxon>NPAAA clade</taxon>
        <taxon>indigoferoid/millettioid clade</taxon>
        <taxon>Phaseoleae</taxon>
        <taxon>Phaseolus</taxon>
    </lineage>
</organism>
<dbReference type="GO" id="GO:0060147">
    <property type="term" value="P:regulation of post-transcriptional gene silencing"/>
    <property type="evidence" value="ECO:0007669"/>
    <property type="project" value="InterPro"/>
</dbReference>
<dbReference type="PANTHER" id="PTHR16212">
    <property type="entry name" value="FOCADHESIN FAMILY MEMBER"/>
    <property type="match status" value="1"/>
</dbReference>
<protein>
    <submittedName>
        <fullName evidence="1">Uncharacterized protein</fullName>
    </submittedName>
</protein>
<proteinExistence type="predicted"/>
<gene>
    <name evidence="1" type="ORF">PHAVU_L011300g</name>
</gene>
<dbReference type="OMA" id="TERIHNW"/>
<dbReference type="AlphaFoldDB" id="V7D0F2"/>
<dbReference type="eggNOG" id="ENOG502QQKG">
    <property type="taxonomic scope" value="Eukaryota"/>
</dbReference>
<accession>V7D0F2</accession>
<evidence type="ECO:0000313" key="1">
    <source>
        <dbReference type="EMBL" id="ESW35844.1"/>
    </source>
</evidence>
<dbReference type="STRING" id="3885.V7D0F2"/>